<dbReference type="Pfam" id="PF16363">
    <property type="entry name" value="GDP_Man_Dehyd"/>
    <property type="match status" value="1"/>
</dbReference>
<protein>
    <submittedName>
        <fullName evidence="2">GDP-mannose 4,6-dehydratase</fullName>
        <ecNumber evidence="2">4.2.1.47</ecNumber>
    </submittedName>
</protein>
<accession>A0ABU2G3I8</accession>
<sequence length="329" mass="37132">METVLVTGGAGFIGSNLTEKLVDDGANVLVLDNFDPYYDLSLKRKNIAKCQEKSSDQVTVINGSTTDKTLISNVFDNHQIEVVYHQAAKAGVRPSVDNPVQYERNNVEGILNLLEESRKNDVQTFVHASSSSVYGIPHYLPYDEQHPNEPQSPYGITKLTSEHYCNLYNELYQLNTVNLRYFTVYGPRMRPNMAISNFVSRCVNGKPLVIYGDGKQTRDFTYIQDIVDANMRLLHQEGVGGETLNIGSSDNISIRELAEYVVSETDTDVDIIHEDARDGDSRHTHADISKAEQLIGYDPEYGIRQGVQEFINWYMDNQNWYEPLIATSS</sequence>
<dbReference type="EMBL" id="JAMQOQ010000003">
    <property type="protein sequence ID" value="MDS0295350.1"/>
    <property type="molecule type" value="Genomic_DNA"/>
</dbReference>
<gene>
    <name evidence="2" type="ORF">NDI79_14335</name>
</gene>
<name>A0ABU2G3I8_9EURY</name>
<dbReference type="InterPro" id="IPR036291">
    <property type="entry name" value="NAD(P)-bd_dom_sf"/>
</dbReference>
<dbReference type="EC" id="4.2.1.47" evidence="2"/>
<evidence type="ECO:0000313" key="3">
    <source>
        <dbReference type="Proteomes" id="UP001254813"/>
    </source>
</evidence>
<keyword evidence="3" id="KW-1185">Reference proteome</keyword>
<organism evidence="2 3">
    <name type="scientific">Halogeometricum luteum</name>
    <dbReference type="NCBI Taxonomy" id="2950537"/>
    <lineage>
        <taxon>Archaea</taxon>
        <taxon>Methanobacteriati</taxon>
        <taxon>Methanobacteriota</taxon>
        <taxon>Stenosarchaea group</taxon>
        <taxon>Halobacteria</taxon>
        <taxon>Halobacteriales</taxon>
        <taxon>Haloferacaceae</taxon>
        <taxon>Halogeometricum</taxon>
    </lineage>
</organism>
<dbReference type="PANTHER" id="PTHR43000">
    <property type="entry name" value="DTDP-D-GLUCOSE 4,6-DEHYDRATASE-RELATED"/>
    <property type="match status" value="1"/>
</dbReference>
<dbReference type="Gene3D" id="3.90.25.10">
    <property type="entry name" value="UDP-galactose 4-epimerase, domain 1"/>
    <property type="match status" value="1"/>
</dbReference>
<dbReference type="Gene3D" id="3.40.50.720">
    <property type="entry name" value="NAD(P)-binding Rossmann-like Domain"/>
    <property type="match status" value="1"/>
</dbReference>
<proteinExistence type="predicted"/>
<dbReference type="PRINTS" id="PR01713">
    <property type="entry name" value="NUCEPIMERASE"/>
</dbReference>
<dbReference type="RefSeq" id="WP_310929230.1">
    <property type="nucleotide sequence ID" value="NZ_JAMQOQ010000003.1"/>
</dbReference>
<dbReference type="SUPFAM" id="SSF51735">
    <property type="entry name" value="NAD(P)-binding Rossmann-fold domains"/>
    <property type="match status" value="1"/>
</dbReference>
<comment type="caution">
    <text evidence="2">The sequence shown here is derived from an EMBL/GenBank/DDBJ whole genome shotgun (WGS) entry which is preliminary data.</text>
</comment>
<feature type="domain" description="NAD(P)-binding" evidence="1">
    <location>
        <begin position="5"/>
        <end position="309"/>
    </location>
</feature>
<dbReference type="Proteomes" id="UP001254813">
    <property type="component" value="Unassembled WGS sequence"/>
</dbReference>
<reference evidence="2 3" key="1">
    <citation type="submission" date="2022-06" db="EMBL/GenBank/DDBJ databases">
        <title>Halogeometricum sp. a new haloarchaeum isolate from saline soil.</title>
        <authorList>
            <person name="Strakova D."/>
            <person name="Galisteo C."/>
            <person name="Sanchez-Porro C."/>
            <person name="Ventosa A."/>
        </authorList>
    </citation>
    <scope>NUCLEOTIDE SEQUENCE [LARGE SCALE GENOMIC DNA]</scope>
    <source>
        <strain evidence="3">S3BR25-2</strain>
    </source>
</reference>
<dbReference type="GO" id="GO:0008446">
    <property type="term" value="F:GDP-mannose 4,6-dehydratase activity"/>
    <property type="evidence" value="ECO:0007669"/>
    <property type="project" value="UniProtKB-EC"/>
</dbReference>
<keyword evidence="2" id="KW-0456">Lyase</keyword>
<evidence type="ECO:0000313" key="2">
    <source>
        <dbReference type="EMBL" id="MDS0295350.1"/>
    </source>
</evidence>
<evidence type="ECO:0000259" key="1">
    <source>
        <dbReference type="Pfam" id="PF16363"/>
    </source>
</evidence>
<dbReference type="InterPro" id="IPR016040">
    <property type="entry name" value="NAD(P)-bd_dom"/>
</dbReference>